<keyword evidence="2" id="KW-1185">Reference proteome</keyword>
<protein>
    <submittedName>
        <fullName evidence="1">Uncharacterized protein</fullName>
    </submittedName>
</protein>
<reference evidence="2" key="2">
    <citation type="submission" date="2015-01" db="EMBL/GenBank/DDBJ databases">
        <title>Evolutionary Origins and Diversification of the Mycorrhizal Mutualists.</title>
        <authorList>
            <consortium name="DOE Joint Genome Institute"/>
            <consortium name="Mycorrhizal Genomics Consortium"/>
            <person name="Kohler A."/>
            <person name="Kuo A."/>
            <person name="Nagy L.G."/>
            <person name="Floudas D."/>
            <person name="Copeland A."/>
            <person name="Barry K.W."/>
            <person name="Cichocki N."/>
            <person name="Veneault-Fourrey C."/>
            <person name="LaButti K."/>
            <person name="Lindquist E.A."/>
            <person name="Lipzen A."/>
            <person name="Lundell T."/>
            <person name="Morin E."/>
            <person name="Murat C."/>
            <person name="Riley R."/>
            <person name="Ohm R."/>
            <person name="Sun H."/>
            <person name="Tunlid A."/>
            <person name="Henrissat B."/>
            <person name="Grigoriev I.V."/>
            <person name="Hibbett D.S."/>
            <person name="Martin F."/>
        </authorList>
    </citation>
    <scope>NUCLEOTIDE SEQUENCE [LARGE SCALE GENOMIC DNA]</scope>
    <source>
        <strain evidence="2">Marx 270</strain>
    </source>
</reference>
<dbReference type="InParanoid" id="A0A0C3JFK7"/>
<dbReference type="EMBL" id="KN832047">
    <property type="protein sequence ID" value="KIN96386.1"/>
    <property type="molecule type" value="Genomic_DNA"/>
</dbReference>
<evidence type="ECO:0000313" key="1">
    <source>
        <dbReference type="EMBL" id="KIN96386.1"/>
    </source>
</evidence>
<organism evidence="1 2">
    <name type="scientific">Pisolithus tinctorius Marx 270</name>
    <dbReference type="NCBI Taxonomy" id="870435"/>
    <lineage>
        <taxon>Eukaryota</taxon>
        <taxon>Fungi</taxon>
        <taxon>Dikarya</taxon>
        <taxon>Basidiomycota</taxon>
        <taxon>Agaricomycotina</taxon>
        <taxon>Agaricomycetes</taxon>
        <taxon>Agaricomycetidae</taxon>
        <taxon>Boletales</taxon>
        <taxon>Sclerodermatineae</taxon>
        <taxon>Pisolithaceae</taxon>
        <taxon>Pisolithus</taxon>
    </lineage>
</organism>
<sequence length="61" mass="6865">MDTKDPLGVLALDELIHSCFDDIHSQHPLGMLSKHHDKPAMVEAATLPAIWVRYGMYAFET</sequence>
<gene>
    <name evidence="1" type="ORF">M404DRAFT_33272</name>
</gene>
<proteinExistence type="predicted"/>
<dbReference type="AlphaFoldDB" id="A0A0C3JFK7"/>
<dbReference type="HOGENOM" id="CLU_2923600_0_0_1"/>
<evidence type="ECO:0000313" key="2">
    <source>
        <dbReference type="Proteomes" id="UP000054217"/>
    </source>
</evidence>
<dbReference type="Proteomes" id="UP000054217">
    <property type="component" value="Unassembled WGS sequence"/>
</dbReference>
<name>A0A0C3JFK7_PISTI</name>
<reference evidence="1 2" key="1">
    <citation type="submission" date="2014-04" db="EMBL/GenBank/DDBJ databases">
        <authorList>
            <consortium name="DOE Joint Genome Institute"/>
            <person name="Kuo A."/>
            <person name="Kohler A."/>
            <person name="Costa M.D."/>
            <person name="Nagy L.G."/>
            <person name="Floudas D."/>
            <person name="Copeland A."/>
            <person name="Barry K.W."/>
            <person name="Cichocki N."/>
            <person name="Veneault-Fourrey C."/>
            <person name="LaButti K."/>
            <person name="Lindquist E.A."/>
            <person name="Lipzen A."/>
            <person name="Lundell T."/>
            <person name="Morin E."/>
            <person name="Murat C."/>
            <person name="Sun H."/>
            <person name="Tunlid A."/>
            <person name="Henrissat B."/>
            <person name="Grigoriev I.V."/>
            <person name="Hibbett D.S."/>
            <person name="Martin F."/>
            <person name="Nordberg H.P."/>
            <person name="Cantor M.N."/>
            <person name="Hua S.X."/>
        </authorList>
    </citation>
    <scope>NUCLEOTIDE SEQUENCE [LARGE SCALE GENOMIC DNA]</scope>
    <source>
        <strain evidence="1 2">Marx 270</strain>
    </source>
</reference>
<accession>A0A0C3JFK7</accession>